<feature type="chain" id="PRO_5008043528" evidence="1">
    <location>
        <begin position="21"/>
        <end position="193"/>
    </location>
</feature>
<dbReference type="AlphaFoldDB" id="A0A175W269"/>
<organism evidence="2 3">
    <name type="scientific">Madurella mycetomatis</name>
    <dbReference type="NCBI Taxonomy" id="100816"/>
    <lineage>
        <taxon>Eukaryota</taxon>
        <taxon>Fungi</taxon>
        <taxon>Dikarya</taxon>
        <taxon>Ascomycota</taxon>
        <taxon>Pezizomycotina</taxon>
        <taxon>Sordariomycetes</taxon>
        <taxon>Sordariomycetidae</taxon>
        <taxon>Sordariales</taxon>
        <taxon>Sordariales incertae sedis</taxon>
        <taxon>Madurella</taxon>
    </lineage>
</organism>
<evidence type="ECO:0000313" key="3">
    <source>
        <dbReference type="Proteomes" id="UP000078237"/>
    </source>
</evidence>
<keyword evidence="1" id="KW-0732">Signal</keyword>
<accession>A0A175W269</accession>
<reference evidence="2 3" key="1">
    <citation type="journal article" date="2016" name="Genome Announc.">
        <title>Genome Sequence of Madurella mycetomatis mm55, Isolated from a Human Mycetoma Case in Sudan.</title>
        <authorList>
            <person name="Smit S."/>
            <person name="Derks M.F."/>
            <person name="Bervoets S."/>
            <person name="Fahal A."/>
            <person name="van Leeuwen W."/>
            <person name="van Belkum A."/>
            <person name="van de Sande W.W."/>
        </authorList>
    </citation>
    <scope>NUCLEOTIDE SEQUENCE [LARGE SCALE GENOMIC DNA]</scope>
    <source>
        <strain evidence="3">mm55</strain>
    </source>
</reference>
<comment type="caution">
    <text evidence="2">The sequence shown here is derived from an EMBL/GenBank/DDBJ whole genome shotgun (WGS) entry which is preliminary data.</text>
</comment>
<sequence>MHFRPFSFIVSIFLAVHVRAFRVTFYSGYQCRGARLGTGNYGYPEYPVCHDVPINAVSARIEREPNDREGYAYVAFWGECDNDLLASGDGNCVNFLGATKFSARPPPPTPPDAYEAGAGTDLKAKEIRAVGDAPWAAEQALQRLRLGVSDTTALGSLAPHFDPGLLAQHGFGHGSVPVVDGRKNDKFVPYGGL</sequence>
<protein>
    <submittedName>
        <fullName evidence="2">Uncharacterized protein</fullName>
    </submittedName>
</protein>
<name>A0A175W269_9PEZI</name>
<proteinExistence type="predicted"/>
<dbReference type="Proteomes" id="UP000078237">
    <property type="component" value="Unassembled WGS sequence"/>
</dbReference>
<dbReference type="VEuPathDB" id="FungiDB:MMYC01_207027"/>
<evidence type="ECO:0000313" key="2">
    <source>
        <dbReference type="EMBL" id="KXX77549.1"/>
    </source>
</evidence>
<evidence type="ECO:0000256" key="1">
    <source>
        <dbReference type="SAM" id="SignalP"/>
    </source>
</evidence>
<dbReference type="OrthoDB" id="4810403at2759"/>
<keyword evidence="3" id="KW-1185">Reference proteome</keyword>
<dbReference type="EMBL" id="LCTW02000155">
    <property type="protein sequence ID" value="KXX77549.1"/>
    <property type="molecule type" value="Genomic_DNA"/>
</dbReference>
<feature type="signal peptide" evidence="1">
    <location>
        <begin position="1"/>
        <end position="20"/>
    </location>
</feature>
<gene>
    <name evidence="2" type="ORF">MMYC01_207027</name>
</gene>